<evidence type="ECO:0000256" key="3">
    <source>
        <dbReference type="ARBA" id="ARBA00022692"/>
    </source>
</evidence>
<dbReference type="InterPro" id="IPR017039">
    <property type="entry name" value="Virul_fac_BrkB"/>
</dbReference>
<reference evidence="7 8" key="1">
    <citation type="submission" date="2023-06" db="EMBL/GenBank/DDBJ databases">
        <title>Cellulomonas sp. MW4 Whole genome sequence.</title>
        <authorList>
            <person name="Park S."/>
        </authorList>
    </citation>
    <scope>NUCLEOTIDE SEQUENCE [LARGE SCALE GENOMIC DNA]</scope>
    <source>
        <strain evidence="7 8">MW4</strain>
    </source>
</reference>
<keyword evidence="4 6" id="KW-1133">Transmembrane helix</keyword>
<dbReference type="RefSeq" id="WP_289455038.1">
    <property type="nucleotide sequence ID" value="NZ_JAUCGQ010000001.1"/>
</dbReference>
<feature type="transmembrane region" description="Helical" evidence="6">
    <location>
        <begin position="247"/>
        <end position="269"/>
    </location>
</feature>
<evidence type="ECO:0000313" key="8">
    <source>
        <dbReference type="Proteomes" id="UP001529338"/>
    </source>
</evidence>
<feature type="transmembrane region" description="Helical" evidence="6">
    <location>
        <begin position="205"/>
        <end position="227"/>
    </location>
</feature>
<feature type="transmembrane region" description="Helical" evidence="6">
    <location>
        <begin position="174"/>
        <end position="196"/>
    </location>
</feature>
<evidence type="ECO:0000256" key="6">
    <source>
        <dbReference type="SAM" id="Phobius"/>
    </source>
</evidence>
<feature type="transmembrane region" description="Helical" evidence="6">
    <location>
        <begin position="142"/>
        <end position="162"/>
    </location>
</feature>
<dbReference type="EMBL" id="JAUCGQ010000001">
    <property type="protein sequence ID" value="MDM7855236.1"/>
    <property type="molecule type" value="Genomic_DNA"/>
</dbReference>
<feature type="transmembrane region" description="Helical" evidence="6">
    <location>
        <begin position="47"/>
        <end position="65"/>
    </location>
</feature>
<comment type="subcellular location">
    <subcellularLocation>
        <location evidence="1">Cell membrane</location>
        <topology evidence="1">Multi-pass membrane protein</topology>
    </subcellularLocation>
</comment>
<name>A0ABT7SGD2_9CELL</name>
<evidence type="ECO:0000313" key="7">
    <source>
        <dbReference type="EMBL" id="MDM7855236.1"/>
    </source>
</evidence>
<keyword evidence="2" id="KW-1003">Cell membrane</keyword>
<evidence type="ECO:0000256" key="4">
    <source>
        <dbReference type="ARBA" id="ARBA00022989"/>
    </source>
</evidence>
<evidence type="ECO:0000256" key="2">
    <source>
        <dbReference type="ARBA" id="ARBA00022475"/>
    </source>
</evidence>
<keyword evidence="3 6" id="KW-0812">Transmembrane</keyword>
<keyword evidence="8" id="KW-1185">Reference proteome</keyword>
<organism evidence="7 8">
    <name type="scientific">Cellulomonas alba</name>
    <dbReference type="NCBI Taxonomy" id="3053467"/>
    <lineage>
        <taxon>Bacteria</taxon>
        <taxon>Bacillati</taxon>
        <taxon>Actinomycetota</taxon>
        <taxon>Actinomycetes</taxon>
        <taxon>Micrococcales</taxon>
        <taxon>Cellulomonadaceae</taxon>
        <taxon>Cellulomonas</taxon>
    </lineage>
</organism>
<dbReference type="Pfam" id="PF03631">
    <property type="entry name" value="Virul_fac_BrkB"/>
    <property type="match status" value="1"/>
</dbReference>
<gene>
    <name evidence="7" type="ORF">QRT04_09865</name>
</gene>
<evidence type="ECO:0000256" key="5">
    <source>
        <dbReference type="ARBA" id="ARBA00023136"/>
    </source>
</evidence>
<feature type="transmembrane region" description="Helical" evidence="6">
    <location>
        <begin position="103"/>
        <end position="121"/>
    </location>
</feature>
<protein>
    <submittedName>
        <fullName evidence="7">YhjD/YihY/BrkB family envelope integrity protein</fullName>
    </submittedName>
</protein>
<sequence>MTTTTDRWRSWGLRRWAQVRRTSVGRLLEDCALALARIELFDRAMTLAAQAFTSIVPIMLVTATLHPRDGGSLGSALAESLDLPQSVRSTLQASIPSDATVESGIGVFGVVVAIVSATSFSRALERIYLRIWQVPRPSLRSWWRWFAALIAILLAVGLIGLTRRASRGEVWSGWLPLLVQLVLWTAVWTFAPWVLVQREVRWRPLLFSGVATSVCLAGLTLAGSVYLPIVLVRGAREFGVLGLVFSYISWLFAIAFVVIGVAVIARACAQDPGPLGRWVRGRGHASVFSDPETVAEPDRRR</sequence>
<evidence type="ECO:0000256" key="1">
    <source>
        <dbReference type="ARBA" id="ARBA00004651"/>
    </source>
</evidence>
<proteinExistence type="predicted"/>
<keyword evidence="5 6" id="KW-0472">Membrane</keyword>
<comment type="caution">
    <text evidence="7">The sequence shown here is derived from an EMBL/GenBank/DDBJ whole genome shotgun (WGS) entry which is preliminary data.</text>
</comment>
<accession>A0ABT7SGD2</accession>
<dbReference type="Proteomes" id="UP001529338">
    <property type="component" value="Unassembled WGS sequence"/>
</dbReference>